<organism evidence="8 9">
    <name type="scientific">Cymbomonas tetramitiformis</name>
    <dbReference type="NCBI Taxonomy" id="36881"/>
    <lineage>
        <taxon>Eukaryota</taxon>
        <taxon>Viridiplantae</taxon>
        <taxon>Chlorophyta</taxon>
        <taxon>Pyramimonadophyceae</taxon>
        <taxon>Pyramimonadales</taxon>
        <taxon>Pyramimonadaceae</taxon>
        <taxon>Cymbomonas</taxon>
    </lineage>
</organism>
<dbReference type="GO" id="GO:0016592">
    <property type="term" value="C:mediator complex"/>
    <property type="evidence" value="ECO:0007669"/>
    <property type="project" value="TreeGrafter"/>
</dbReference>
<dbReference type="AlphaFoldDB" id="A0AAE0KZ35"/>
<dbReference type="PROSITE" id="PS50011">
    <property type="entry name" value="PROTEIN_KINASE_DOM"/>
    <property type="match status" value="1"/>
</dbReference>
<evidence type="ECO:0000313" key="9">
    <source>
        <dbReference type="Proteomes" id="UP001190700"/>
    </source>
</evidence>
<keyword evidence="2" id="KW-0808">Transferase</keyword>
<keyword evidence="5" id="KW-0067">ATP-binding</keyword>
<dbReference type="InterPro" id="IPR050108">
    <property type="entry name" value="CDK"/>
</dbReference>
<dbReference type="SUPFAM" id="SSF56112">
    <property type="entry name" value="Protein kinase-like (PK-like)"/>
    <property type="match status" value="1"/>
</dbReference>
<dbReference type="InterPro" id="IPR000719">
    <property type="entry name" value="Prot_kinase_dom"/>
</dbReference>
<evidence type="ECO:0000256" key="3">
    <source>
        <dbReference type="ARBA" id="ARBA00022741"/>
    </source>
</evidence>
<evidence type="ECO:0000256" key="6">
    <source>
        <dbReference type="SAM" id="MobiDB-lite"/>
    </source>
</evidence>
<sequence>MDPLRHLSDNGVVVTIWYRAPELLLGAKHYTRAVDLWAAGCIFGELMTLKPLFQGQEDKKSSVAFQYDQLDKIFSALGAPTAQHWPSLVHLPHWQANRSNIQSLIYPRNIKDWAIASGLHNTHTSAGALDLLMGLLEYDPDRRLSAAQALTHPYFTEDVDGFGHNSLTPLKCADGKPIYPPRHVTTTPTKPNLMSGAPSAMGGNSKRSFAEALGDQHGP</sequence>
<feature type="region of interest" description="Disordered" evidence="6">
    <location>
        <begin position="185"/>
        <end position="219"/>
    </location>
</feature>
<keyword evidence="1" id="KW-0723">Serine/threonine-protein kinase</keyword>
<evidence type="ECO:0000256" key="1">
    <source>
        <dbReference type="ARBA" id="ARBA00022527"/>
    </source>
</evidence>
<evidence type="ECO:0000256" key="2">
    <source>
        <dbReference type="ARBA" id="ARBA00022679"/>
    </source>
</evidence>
<name>A0AAE0KZ35_9CHLO</name>
<gene>
    <name evidence="8" type="ORF">CYMTET_25529</name>
</gene>
<dbReference type="Gene3D" id="1.10.510.10">
    <property type="entry name" value="Transferase(Phosphotransferase) domain 1"/>
    <property type="match status" value="1"/>
</dbReference>
<dbReference type="PANTHER" id="PTHR24056">
    <property type="entry name" value="CELL DIVISION PROTEIN KINASE"/>
    <property type="match status" value="1"/>
</dbReference>
<dbReference type="EMBL" id="LGRX02013681">
    <property type="protein sequence ID" value="KAK3265819.1"/>
    <property type="molecule type" value="Genomic_DNA"/>
</dbReference>
<dbReference type="SMART" id="SM00220">
    <property type="entry name" value="S_TKc"/>
    <property type="match status" value="1"/>
</dbReference>
<evidence type="ECO:0000256" key="5">
    <source>
        <dbReference type="ARBA" id="ARBA00022840"/>
    </source>
</evidence>
<evidence type="ECO:0000259" key="7">
    <source>
        <dbReference type="PROSITE" id="PS50011"/>
    </source>
</evidence>
<accession>A0AAE0KZ35</accession>
<reference evidence="8 9" key="1">
    <citation type="journal article" date="2015" name="Genome Biol. Evol.">
        <title>Comparative Genomics of a Bacterivorous Green Alga Reveals Evolutionary Causalities and Consequences of Phago-Mixotrophic Mode of Nutrition.</title>
        <authorList>
            <person name="Burns J.A."/>
            <person name="Paasch A."/>
            <person name="Narechania A."/>
            <person name="Kim E."/>
        </authorList>
    </citation>
    <scope>NUCLEOTIDE SEQUENCE [LARGE SCALE GENOMIC DNA]</scope>
    <source>
        <strain evidence="8 9">PLY_AMNH</strain>
    </source>
</reference>
<dbReference type="InterPro" id="IPR011009">
    <property type="entry name" value="Kinase-like_dom_sf"/>
</dbReference>
<dbReference type="Pfam" id="PF00069">
    <property type="entry name" value="Pkinase"/>
    <property type="match status" value="1"/>
</dbReference>
<comment type="caution">
    <text evidence="8">The sequence shown here is derived from an EMBL/GenBank/DDBJ whole genome shotgun (WGS) entry which is preliminary data.</text>
</comment>
<dbReference type="GO" id="GO:0005524">
    <property type="term" value="F:ATP binding"/>
    <property type="evidence" value="ECO:0007669"/>
    <property type="project" value="UniProtKB-KW"/>
</dbReference>
<dbReference type="PANTHER" id="PTHR24056:SF495">
    <property type="entry name" value="CYCLIN-DEPENDENT KINASE 8-RELATED"/>
    <property type="match status" value="1"/>
</dbReference>
<evidence type="ECO:0000256" key="4">
    <source>
        <dbReference type="ARBA" id="ARBA00022777"/>
    </source>
</evidence>
<proteinExistence type="predicted"/>
<keyword evidence="4 8" id="KW-0418">Kinase</keyword>
<keyword evidence="9" id="KW-1185">Reference proteome</keyword>
<feature type="domain" description="Protein kinase" evidence="7">
    <location>
        <begin position="1"/>
        <end position="155"/>
    </location>
</feature>
<evidence type="ECO:0000313" key="8">
    <source>
        <dbReference type="EMBL" id="KAK3265819.1"/>
    </source>
</evidence>
<dbReference type="GO" id="GO:0004674">
    <property type="term" value="F:protein serine/threonine kinase activity"/>
    <property type="evidence" value="ECO:0007669"/>
    <property type="project" value="UniProtKB-KW"/>
</dbReference>
<protein>
    <submittedName>
        <fullName evidence="8">Protein kinase super protein</fullName>
    </submittedName>
</protein>
<keyword evidence="3" id="KW-0547">Nucleotide-binding</keyword>
<dbReference type="Proteomes" id="UP001190700">
    <property type="component" value="Unassembled WGS sequence"/>
</dbReference>